<organism evidence="1 2">
    <name type="scientific">Marinobacterium zhoushanense</name>
    <dbReference type="NCBI Taxonomy" id="1679163"/>
    <lineage>
        <taxon>Bacteria</taxon>
        <taxon>Pseudomonadati</taxon>
        <taxon>Pseudomonadota</taxon>
        <taxon>Gammaproteobacteria</taxon>
        <taxon>Oceanospirillales</taxon>
        <taxon>Oceanospirillaceae</taxon>
        <taxon>Marinobacterium</taxon>
    </lineage>
</organism>
<accession>A0ABQ1K701</accession>
<dbReference type="Proteomes" id="UP000629025">
    <property type="component" value="Unassembled WGS sequence"/>
</dbReference>
<keyword evidence="2" id="KW-1185">Reference proteome</keyword>
<gene>
    <name evidence="1" type="ORF">GCM10011352_10220</name>
</gene>
<evidence type="ECO:0000313" key="1">
    <source>
        <dbReference type="EMBL" id="GGB86272.1"/>
    </source>
</evidence>
<proteinExistence type="predicted"/>
<reference evidence="2" key="1">
    <citation type="journal article" date="2019" name="Int. J. Syst. Evol. Microbiol.">
        <title>The Global Catalogue of Microorganisms (GCM) 10K type strain sequencing project: providing services to taxonomists for standard genome sequencing and annotation.</title>
        <authorList>
            <consortium name="The Broad Institute Genomics Platform"/>
            <consortium name="The Broad Institute Genome Sequencing Center for Infectious Disease"/>
            <person name="Wu L."/>
            <person name="Ma J."/>
        </authorList>
    </citation>
    <scope>NUCLEOTIDE SEQUENCE [LARGE SCALE GENOMIC DNA]</scope>
    <source>
        <strain evidence="2">CGMCC 1.15341</strain>
    </source>
</reference>
<protein>
    <submittedName>
        <fullName evidence="1">Uncharacterized protein</fullName>
    </submittedName>
</protein>
<sequence>MNMEMQQTVKTIAILGVDGDTFEVGGVYIGEAHNPSWYTLTKSDDRSVCFEKLESFPSHDQIREMIH</sequence>
<name>A0ABQ1K701_9GAMM</name>
<evidence type="ECO:0000313" key="2">
    <source>
        <dbReference type="Proteomes" id="UP000629025"/>
    </source>
</evidence>
<comment type="caution">
    <text evidence="1">The sequence shown here is derived from an EMBL/GenBank/DDBJ whole genome shotgun (WGS) entry which is preliminary data.</text>
</comment>
<dbReference type="EMBL" id="BMIJ01000002">
    <property type="protein sequence ID" value="GGB86272.1"/>
    <property type="molecule type" value="Genomic_DNA"/>
</dbReference>